<protein>
    <submittedName>
        <fullName evidence="1">Uncharacterized protein</fullName>
    </submittedName>
</protein>
<evidence type="ECO:0000313" key="1">
    <source>
        <dbReference type="EMBL" id="KEZ87032.1"/>
    </source>
</evidence>
<sequence>MGYVKAETILPDDLLREIQKYIQGEYVYIPSEHTTRKKWGEKSGTRQRIQNRNEAIRNKHESGYTIYALSEEFFLSIDSIKKIVYSKNRNEKLSLL</sequence>
<name>A0A084JDJ8_9CLOT</name>
<organism evidence="1 2">
    <name type="scientific">Clostridium sulfidigenes</name>
    <dbReference type="NCBI Taxonomy" id="318464"/>
    <lineage>
        <taxon>Bacteria</taxon>
        <taxon>Bacillati</taxon>
        <taxon>Bacillota</taxon>
        <taxon>Clostridia</taxon>
        <taxon>Eubacteriales</taxon>
        <taxon>Clostridiaceae</taxon>
        <taxon>Clostridium</taxon>
    </lineage>
</organism>
<keyword evidence="2" id="KW-1185">Reference proteome</keyword>
<reference evidence="1 2" key="1">
    <citation type="submission" date="2014-07" db="EMBL/GenBank/DDBJ databases">
        <title>Draft genome of Clostridium sulfidigenes 113A isolated from sediments associated with methane hydrate from Krishna Godavari basin.</title>
        <authorList>
            <person name="Honkalas V.S."/>
            <person name="Dabir A.P."/>
            <person name="Arora P."/>
            <person name="Dhakephalkar P.K."/>
        </authorList>
    </citation>
    <scope>NUCLEOTIDE SEQUENCE [LARGE SCALE GENOMIC DNA]</scope>
    <source>
        <strain evidence="1 2">113A</strain>
    </source>
</reference>
<gene>
    <name evidence="1" type="ORF">IO99_07215</name>
</gene>
<dbReference type="InterPro" id="IPR052411">
    <property type="entry name" value="c-mor_Regulatory_Protein"/>
</dbReference>
<dbReference type="RefSeq" id="WP_035131722.1">
    <property type="nucleotide sequence ID" value="NZ_JPMD01000015.1"/>
</dbReference>
<dbReference type="Proteomes" id="UP000028542">
    <property type="component" value="Unassembled WGS sequence"/>
</dbReference>
<dbReference type="InterPro" id="IPR049739">
    <property type="entry name" value="YraL-like"/>
</dbReference>
<dbReference type="EMBL" id="JPMD01000015">
    <property type="protein sequence ID" value="KEZ87032.1"/>
    <property type="molecule type" value="Genomic_DNA"/>
</dbReference>
<accession>A0A084JDJ8</accession>
<dbReference type="eggNOG" id="COG5566">
    <property type="taxonomic scope" value="Bacteria"/>
</dbReference>
<proteinExistence type="predicted"/>
<evidence type="ECO:0000313" key="2">
    <source>
        <dbReference type="Proteomes" id="UP000028542"/>
    </source>
</evidence>
<comment type="caution">
    <text evidence="1">The sequence shown here is derived from an EMBL/GenBank/DDBJ whole genome shotgun (WGS) entry which is preliminary data.</text>
</comment>
<dbReference type="InterPro" id="IPR009057">
    <property type="entry name" value="Homeodomain-like_sf"/>
</dbReference>
<dbReference type="SUPFAM" id="SSF46689">
    <property type="entry name" value="Homeodomain-like"/>
    <property type="match status" value="1"/>
</dbReference>
<dbReference type="AlphaFoldDB" id="A0A084JDJ8"/>
<dbReference type="PANTHER" id="PTHR37812:SF1">
    <property type="entry name" value="MU-LIKE PROPHAGE FLUMU PROTEIN C"/>
    <property type="match status" value="1"/>
</dbReference>
<dbReference type="NCBIfam" id="NF040785">
    <property type="entry name" value="CD3324_fam"/>
    <property type="match status" value="1"/>
</dbReference>
<dbReference type="STRING" id="318464.IO99_07215"/>
<dbReference type="PANTHER" id="PTHR37812">
    <property type="entry name" value="MU-LIKE PROPHAGE FLUMU PROTEIN C"/>
    <property type="match status" value="1"/>
</dbReference>